<dbReference type="Pfam" id="PF00149">
    <property type="entry name" value="Metallophos"/>
    <property type="match status" value="1"/>
</dbReference>
<dbReference type="InterPro" id="IPR051158">
    <property type="entry name" value="Metallophosphoesterase_sf"/>
</dbReference>
<feature type="transmembrane region" description="Helical" evidence="1">
    <location>
        <begin position="77"/>
        <end position="99"/>
    </location>
</feature>
<accession>A0ABS4JPW0</accession>
<dbReference type="RefSeq" id="WP_245302122.1">
    <property type="nucleotide sequence ID" value="NZ_JAGGLG010000005.1"/>
</dbReference>
<evidence type="ECO:0000313" key="4">
    <source>
        <dbReference type="Proteomes" id="UP001519289"/>
    </source>
</evidence>
<dbReference type="PANTHER" id="PTHR31302">
    <property type="entry name" value="TRANSMEMBRANE PROTEIN WITH METALLOPHOSPHOESTERASE DOMAIN-RELATED"/>
    <property type="match status" value="1"/>
</dbReference>
<gene>
    <name evidence="3" type="ORF">J2Z79_000938</name>
</gene>
<sequence length="379" mass="41503">MYLYMFVVLFLALYGGIGWYIGLRTAQWLAAVLPRPVPTGLYWAAVAFLALAFPVSRMAGAWLPLRATELLARVGAWWMTALVYVMPALLLIDLVRILIRGVRLAAPGLVPDLNLVRGTGAAVLLAYAAVLLYGSWAARTPVVTRYELTIPKPAGPYRELNVVLVSDTHLGTIIGKGRLQGLVDRVNGLQPDLVLLAGDIIDDDFRPFVARDMAAVLRQIQAPLGVYGVLGNHDDGAENLPAYRAALAQAGVRMLVDEWVEVDGAFYLVGRNDRSRGPAPLEQVLQGVDPSRPILLMDHQPDRLDEAVAAGVDLQVSGHTHRGQVWPGRLLTDRIFEVDWGYLQKGGTQFVVSQGWGTWGPPIRVGTRSEIVQIHIRFA</sequence>
<comment type="caution">
    <text evidence="3">The sequence shown here is derived from an EMBL/GenBank/DDBJ whole genome shotgun (WGS) entry which is preliminary data.</text>
</comment>
<keyword evidence="1" id="KW-1133">Transmembrane helix</keyword>
<reference evidence="3 4" key="1">
    <citation type="submission" date="2021-03" db="EMBL/GenBank/DDBJ databases">
        <title>Genomic Encyclopedia of Type Strains, Phase IV (KMG-IV): sequencing the most valuable type-strain genomes for metagenomic binning, comparative biology and taxonomic classification.</title>
        <authorList>
            <person name="Goeker M."/>
        </authorList>
    </citation>
    <scope>NUCLEOTIDE SEQUENCE [LARGE SCALE GENOMIC DNA]</scope>
    <source>
        <strain evidence="3 4">DSM 27138</strain>
    </source>
</reference>
<name>A0ABS4JPW0_9FIRM</name>
<dbReference type="PANTHER" id="PTHR31302:SF0">
    <property type="entry name" value="TRANSMEMBRANE PROTEIN WITH METALLOPHOSPHOESTERASE DOMAIN"/>
    <property type="match status" value="1"/>
</dbReference>
<dbReference type="InterPro" id="IPR029052">
    <property type="entry name" value="Metallo-depent_PP-like"/>
</dbReference>
<dbReference type="SUPFAM" id="SSF56300">
    <property type="entry name" value="Metallo-dependent phosphatases"/>
    <property type="match status" value="1"/>
</dbReference>
<evidence type="ECO:0000256" key="1">
    <source>
        <dbReference type="SAM" id="Phobius"/>
    </source>
</evidence>
<feature type="domain" description="Calcineurin-like phosphoesterase" evidence="2">
    <location>
        <begin position="161"/>
        <end position="322"/>
    </location>
</feature>
<dbReference type="CDD" id="cd07385">
    <property type="entry name" value="MPP_YkuE_C"/>
    <property type="match status" value="1"/>
</dbReference>
<keyword evidence="1" id="KW-0812">Transmembrane</keyword>
<dbReference type="Gene3D" id="3.60.21.10">
    <property type="match status" value="1"/>
</dbReference>
<protein>
    <submittedName>
        <fullName evidence="3">MPP superfamily phosphohydrolase</fullName>
    </submittedName>
</protein>
<dbReference type="EMBL" id="JAGGLG010000005">
    <property type="protein sequence ID" value="MBP2017555.1"/>
    <property type="molecule type" value="Genomic_DNA"/>
</dbReference>
<dbReference type="Proteomes" id="UP001519289">
    <property type="component" value="Unassembled WGS sequence"/>
</dbReference>
<keyword evidence="4" id="KW-1185">Reference proteome</keyword>
<evidence type="ECO:0000259" key="2">
    <source>
        <dbReference type="Pfam" id="PF00149"/>
    </source>
</evidence>
<evidence type="ECO:0000313" key="3">
    <source>
        <dbReference type="EMBL" id="MBP2017555.1"/>
    </source>
</evidence>
<keyword evidence="1" id="KW-0472">Membrane</keyword>
<feature type="transmembrane region" description="Helical" evidence="1">
    <location>
        <begin position="119"/>
        <end position="138"/>
    </location>
</feature>
<proteinExistence type="predicted"/>
<dbReference type="InterPro" id="IPR004843">
    <property type="entry name" value="Calcineurin-like_PHP"/>
</dbReference>
<organism evidence="3 4">
    <name type="scientific">Symbiobacterium terraclitae</name>
    <dbReference type="NCBI Taxonomy" id="557451"/>
    <lineage>
        <taxon>Bacteria</taxon>
        <taxon>Bacillati</taxon>
        <taxon>Bacillota</taxon>
        <taxon>Clostridia</taxon>
        <taxon>Eubacteriales</taxon>
        <taxon>Symbiobacteriaceae</taxon>
        <taxon>Symbiobacterium</taxon>
    </lineage>
</organism>
<feature type="transmembrane region" description="Helical" evidence="1">
    <location>
        <begin position="42"/>
        <end position="65"/>
    </location>
</feature>